<dbReference type="EMBL" id="QBKT01000001">
    <property type="protein sequence ID" value="PTX63553.1"/>
    <property type="molecule type" value="Genomic_DNA"/>
</dbReference>
<sequence>MCTVSFVYQGNDAFVLTSNRDESPARETIKPAIYSTANAKIVYPKDKVGGGTWIGMSNQKRAVCLLNAGFTAHKRLPAYRHSRGIVVKDFLTSTHIEKSVTDYNLHKIEPFTIIIVDWNTSLQLFELVWDGAQKHFQKLPLETPHIWSSSMLYSEDMKQLRRDWFSDFQQKNILNAASVMRFHKTAGIGNPEVDVIMDRFFVKTVSITQIEKTTEILSMKYHHLMTDATSELSFNSIQTLHE</sequence>
<proteinExistence type="predicted"/>
<dbReference type="Proteomes" id="UP000244090">
    <property type="component" value="Unassembled WGS sequence"/>
</dbReference>
<dbReference type="InterPro" id="IPR008551">
    <property type="entry name" value="TANGO2"/>
</dbReference>
<evidence type="ECO:0000313" key="2">
    <source>
        <dbReference type="Proteomes" id="UP000244090"/>
    </source>
</evidence>
<gene>
    <name evidence="1" type="ORF">C8N46_101154</name>
</gene>
<dbReference type="PANTHER" id="PTHR17985:SF8">
    <property type="entry name" value="TRANSPORT AND GOLGI ORGANIZATION PROTEIN 2 HOMOLOG"/>
    <property type="match status" value="1"/>
</dbReference>
<dbReference type="RefSeq" id="WP_108112944.1">
    <property type="nucleotide sequence ID" value="NZ_QBKT01000001.1"/>
</dbReference>
<keyword evidence="2" id="KW-1185">Reference proteome</keyword>
<dbReference type="AlphaFoldDB" id="A0A2T6C5J2"/>
<comment type="caution">
    <text evidence="1">The sequence shown here is derived from an EMBL/GenBank/DDBJ whole genome shotgun (WGS) entry which is preliminary data.</text>
</comment>
<dbReference type="Pfam" id="PF05742">
    <property type="entry name" value="TANGO2"/>
    <property type="match status" value="1"/>
</dbReference>
<dbReference type="OrthoDB" id="4380123at2"/>
<dbReference type="PANTHER" id="PTHR17985">
    <property type="entry name" value="SER/THR-RICH PROTEIN T10 IN DGCR REGION"/>
    <property type="match status" value="1"/>
</dbReference>
<reference evidence="1 2" key="1">
    <citation type="submission" date="2018-04" db="EMBL/GenBank/DDBJ databases">
        <title>Genomic Encyclopedia of Archaeal and Bacterial Type Strains, Phase II (KMG-II): from individual species to whole genera.</title>
        <authorList>
            <person name="Goeker M."/>
        </authorList>
    </citation>
    <scope>NUCLEOTIDE SEQUENCE [LARGE SCALE GENOMIC DNA]</scope>
    <source>
        <strain evidence="1 2">DSM 25731</strain>
    </source>
</reference>
<organism evidence="1 2">
    <name type="scientific">Kordia periserrulae</name>
    <dbReference type="NCBI Taxonomy" id="701523"/>
    <lineage>
        <taxon>Bacteria</taxon>
        <taxon>Pseudomonadati</taxon>
        <taxon>Bacteroidota</taxon>
        <taxon>Flavobacteriia</taxon>
        <taxon>Flavobacteriales</taxon>
        <taxon>Flavobacteriaceae</taxon>
        <taxon>Kordia</taxon>
    </lineage>
</organism>
<protein>
    <submittedName>
        <fullName evidence="1">Transport and Golgi organization protein 2</fullName>
    </submittedName>
</protein>
<accession>A0A2T6C5J2</accession>
<name>A0A2T6C5J2_9FLAO</name>
<evidence type="ECO:0000313" key="1">
    <source>
        <dbReference type="EMBL" id="PTX63553.1"/>
    </source>
</evidence>